<dbReference type="SUPFAM" id="SSF52833">
    <property type="entry name" value="Thioredoxin-like"/>
    <property type="match status" value="1"/>
</dbReference>
<dbReference type="GO" id="GO:0005739">
    <property type="term" value="C:mitochondrion"/>
    <property type="evidence" value="ECO:0007669"/>
    <property type="project" value="EnsemblFungi"/>
</dbReference>
<dbReference type="InterPro" id="IPR024706">
    <property type="entry name" value="Peroxiredoxin_AhpC-typ"/>
</dbReference>
<evidence type="ECO:0000256" key="5">
    <source>
        <dbReference type="ARBA" id="ARBA00025719"/>
    </source>
</evidence>
<comment type="similarity">
    <text evidence="5">Belongs to the peroxiredoxin family. Prx6 subfamily.</text>
</comment>
<dbReference type="EMBL" id="LLZZ01000157">
    <property type="protein sequence ID" value="KTA97713.1"/>
    <property type="molecule type" value="Genomic_DNA"/>
</dbReference>
<feature type="domain" description="Thioredoxin" evidence="8">
    <location>
        <begin position="48"/>
        <end position="211"/>
    </location>
</feature>
<dbReference type="FunFam" id="3.30.1020.10:FF:000001">
    <property type="entry name" value="1-Cys peroxiredoxin"/>
    <property type="match status" value="1"/>
</dbReference>
<organism evidence="9 10">
    <name type="scientific">Candida glabrata</name>
    <name type="common">Yeast</name>
    <name type="synonym">Torulopsis glabrata</name>
    <dbReference type="NCBI Taxonomy" id="5478"/>
    <lineage>
        <taxon>Eukaryota</taxon>
        <taxon>Fungi</taxon>
        <taxon>Dikarya</taxon>
        <taxon>Ascomycota</taxon>
        <taxon>Saccharomycotina</taxon>
        <taxon>Saccharomycetes</taxon>
        <taxon>Saccharomycetales</taxon>
        <taxon>Saccharomycetaceae</taxon>
        <taxon>Nakaseomyces</taxon>
    </lineage>
</organism>
<dbReference type="Gene3D" id="3.30.1020.10">
    <property type="entry name" value="Antioxidant, Horf6, Chain A, domain2"/>
    <property type="match status" value="1"/>
</dbReference>
<dbReference type="FunFam" id="3.40.30.10:FF:000011">
    <property type="entry name" value="Peroxiredoxin PRX1"/>
    <property type="match status" value="1"/>
</dbReference>
<feature type="active site" description="Cysteine sulfenic acid (-SOH) intermediate; for peroxidase activity" evidence="7">
    <location>
        <position position="90"/>
    </location>
</feature>
<evidence type="ECO:0000256" key="2">
    <source>
        <dbReference type="ARBA" id="ARBA00022862"/>
    </source>
</evidence>
<dbReference type="PROSITE" id="PS51352">
    <property type="entry name" value="THIOREDOXIN_2"/>
    <property type="match status" value="1"/>
</dbReference>
<name>A0A0W0ELX5_CANGB</name>
<dbReference type="VEuPathDB" id="FungiDB:B1J91_A04433g"/>
<dbReference type="PIRSF" id="PIRSF000239">
    <property type="entry name" value="AHPC"/>
    <property type="match status" value="1"/>
</dbReference>
<dbReference type="PANTHER" id="PTHR10681">
    <property type="entry name" value="THIOREDOXIN PEROXIDASE"/>
    <property type="match status" value="1"/>
</dbReference>
<dbReference type="Gene3D" id="3.40.30.10">
    <property type="entry name" value="Glutaredoxin"/>
    <property type="match status" value="1"/>
</dbReference>
<dbReference type="InterPro" id="IPR050217">
    <property type="entry name" value="Peroxiredoxin"/>
</dbReference>
<keyword evidence="3 6" id="KW-0560">Oxidoreductase</keyword>
<sequence length="260" mass="29430">MSTFMRQYARNMARVPVSTKLNAQRFACANYRFYSEKTNYKQADQPRLRINSSAPNFDADTSHGKINLYDYLGDSWGILFSHPADFTPVCTTEMGAFAKMKPQFDKRGVKLLGLSVEDAESHRKWIKDIEEINGIDKFGFPIIADTKRHVAFLYDMCDEEGFGNINDGSLTTVRSVYVIDPAKKIRVIFTYPSQVGRNTAEVLRVIDALQTADKHGVVTPGNWSPNDDVIIPPKVSDAEASEKFGDFKTVKSYLRYTKLK</sequence>
<evidence type="ECO:0000256" key="1">
    <source>
        <dbReference type="ARBA" id="ARBA00022559"/>
    </source>
</evidence>
<reference evidence="9 10" key="1">
    <citation type="submission" date="2015-10" db="EMBL/GenBank/DDBJ databases">
        <title>Draft genomes sequences of Candida glabrata isolates 1A, 1B, 2A, 2B, 3A and 3B.</title>
        <authorList>
            <person name="Haavelsrud O.E."/>
            <person name="Gaustad P."/>
        </authorList>
    </citation>
    <scope>NUCLEOTIDE SEQUENCE [LARGE SCALE GENOMIC DNA]</scope>
    <source>
        <strain evidence="9">910700640</strain>
    </source>
</reference>
<gene>
    <name evidence="9" type="ORF">AO440_000131</name>
</gene>
<dbReference type="VEuPathDB" id="FungiDB:CAGL0A04433g"/>
<dbReference type="VEuPathDB" id="FungiDB:GVI51_A04279"/>
<protein>
    <submittedName>
        <fullName evidence="9">Mitochondrial peroxiredoxin PRX1</fullName>
    </submittedName>
</protein>
<dbReference type="GO" id="GO:0005829">
    <property type="term" value="C:cytosol"/>
    <property type="evidence" value="ECO:0007669"/>
    <property type="project" value="TreeGrafter"/>
</dbReference>
<dbReference type="InterPro" id="IPR019479">
    <property type="entry name" value="Peroxiredoxin_C"/>
</dbReference>
<dbReference type="GO" id="GO:0006979">
    <property type="term" value="P:response to oxidative stress"/>
    <property type="evidence" value="ECO:0007669"/>
    <property type="project" value="TreeGrafter"/>
</dbReference>
<keyword evidence="4 6" id="KW-0676">Redox-active center</keyword>
<dbReference type="PANTHER" id="PTHR10681:SF121">
    <property type="entry name" value="ALKYL HYDROPEROXIDE REDUCTASE C"/>
    <property type="match status" value="1"/>
</dbReference>
<comment type="function">
    <text evidence="6">Thiol-specific peroxidase that catalyzes the reduction of hydrogen peroxide and organic hydroperoxides to water and alcohols, respectively.</text>
</comment>
<evidence type="ECO:0000259" key="8">
    <source>
        <dbReference type="PROSITE" id="PS51352"/>
    </source>
</evidence>
<dbReference type="GO" id="GO:0042744">
    <property type="term" value="P:hydrogen peroxide catabolic process"/>
    <property type="evidence" value="ECO:0007669"/>
    <property type="project" value="TreeGrafter"/>
</dbReference>
<accession>A0A0W0ELX5</accession>
<evidence type="ECO:0000256" key="3">
    <source>
        <dbReference type="ARBA" id="ARBA00023002"/>
    </source>
</evidence>
<dbReference type="Proteomes" id="UP000054886">
    <property type="component" value="Unassembled WGS sequence"/>
</dbReference>
<dbReference type="InterPro" id="IPR036249">
    <property type="entry name" value="Thioredoxin-like_sf"/>
</dbReference>
<dbReference type="GO" id="GO:0008379">
    <property type="term" value="F:thioredoxin peroxidase activity"/>
    <property type="evidence" value="ECO:0007669"/>
    <property type="project" value="EnsemblFungi"/>
</dbReference>
<evidence type="ECO:0000256" key="7">
    <source>
        <dbReference type="PIRSR" id="PIRSR000239-1"/>
    </source>
</evidence>
<evidence type="ECO:0000313" key="9">
    <source>
        <dbReference type="EMBL" id="KTA97713.1"/>
    </source>
</evidence>
<comment type="caution">
    <text evidence="9">The sequence shown here is derived from an EMBL/GenBank/DDBJ whole genome shotgun (WGS) entry which is preliminary data.</text>
</comment>
<dbReference type="GO" id="GO:0045454">
    <property type="term" value="P:cell redox homeostasis"/>
    <property type="evidence" value="ECO:0007669"/>
    <property type="project" value="EnsemblFungi"/>
</dbReference>
<dbReference type="InterPro" id="IPR000866">
    <property type="entry name" value="AhpC/TSA"/>
</dbReference>
<dbReference type="Pfam" id="PF00578">
    <property type="entry name" value="AhpC-TSA"/>
    <property type="match status" value="1"/>
</dbReference>
<keyword evidence="2 6" id="KW-0049">Antioxidant</keyword>
<dbReference type="CDD" id="cd03016">
    <property type="entry name" value="PRX_1cys"/>
    <property type="match status" value="1"/>
</dbReference>
<evidence type="ECO:0000256" key="6">
    <source>
        <dbReference type="PIRNR" id="PIRNR000239"/>
    </source>
</evidence>
<dbReference type="GO" id="GO:0033554">
    <property type="term" value="P:cellular response to stress"/>
    <property type="evidence" value="ECO:0007669"/>
    <property type="project" value="TreeGrafter"/>
</dbReference>
<dbReference type="VEuPathDB" id="FungiDB:GWK60_A04323"/>
<evidence type="ECO:0000256" key="4">
    <source>
        <dbReference type="ARBA" id="ARBA00023284"/>
    </source>
</evidence>
<dbReference type="Pfam" id="PF10417">
    <property type="entry name" value="1-cysPrx_C"/>
    <property type="match status" value="1"/>
</dbReference>
<evidence type="ECO:0000313" key="10">
    <source>
        <dbReference type="Proteomes" id="UP000054886"/>
    </source>
</evidence>
<dbReference type="AlphaFoldDB" id="A0A0W0ELX5"/>
<keyword evidence="1 6" id="KW-0575">Peroxidase</keyword>
<dbReference type="InterPro" id="IPR013766">
    <property type="entry name" value="Thioredoxin_domain"/>
</dbReference>
<proteinExistence type="inferred from homology"/>
<dbReference type="InterPro" id="IPR045020">
    <property type="entry name" value="PRX_1cys"/>
</dbReference>